<keyword evidence="2" id="KW-1185">Reference proteome</keyword>
<dbReference type="PANTHER" id="PTHR30115:SF11">
    <property type="entry name" value="NITROGEN REGULATORY PROTEIN P-II HOMOLOG"/>
    <property type="match status" value="1"/>
</dbReference>
<name>A0A084IGV4_SALHC</name>
<dbReference type="AlphaFoldDB" id="A0A084IGV4"/>
<dbReference type="Proteomes" id="UP000028302">
    <property type="component" value="Unassembled WGS sequence"/>
</dbReference>
<protein>
    <submittedName>
        <fullName evidence="1">Nitrogen regulatory protein PII-like protein</fullName>
    </submittedName>
</protein>
<dbReference type="RefSeq" id="WP_037341207.1">
    <property type="nucleotide sequence ID" value="NZ_APNK01000045.1"/>
</dbReference>
<dbReference type="GO" id="GO:0005524">
    <property type="term" value="F:ATP binding"/>
    <property type="evidence" value="ECO:0007669"/>
    <property type="project" value="TreeGrafter"/>
</dbReference>
<dbReference type="GO" id="GO:0006808">
    <property type="term" value="P:regulation of nitrogen utilization"/>
    <property type="evidence" value="ECO:0007669"/>
    <property type="project" value="InterPro"/>
</dbReference>
<dbReference type="STRING" id="1304275.C41B8_17451"/>
<dbReference type="Gene3D" id="3.30.70.120">
    <property type="match status" value="1"/>
</dbReference>
<organism evidence="1 2">
    <name type="scientific">Salinisphaera hydrothermalis (strain C41B8)</name>
    <dbReference type="NCBI Taxonomy" id="1304275"/>
    <lineage>
        <taxon>Bacteria</taxon>
        <taxon>Pseudomonadati</taxon>
        <taxon>Pseudomonadota</taxon>
        <taxon>Gammaproteobacteria</taxon>
        <taxon>Salinisphaerales</taxon>
        <taxon>Salinisphaeraceae</taxon>
        <taxon>Salinisphaera</taxon>
    </lineage>
</organism>
<accession>A0A084IGV4</accession>
<dbReference type="InterPro" id="IPR015867">
    <property type="entry name" value="N-reg_PII/ATP_PRibTrfase_C"/>
</dbReference>
<dbReference type="GO" id="GO:0005829">
    <property type="term" value="C:cytosol"/>
    <property type="evidence" value="ECO:0007669"/>
    <property type="project" value="TreeGrafter"/>
</dbReference>
<dbReference type="SMART" id="SM00938">
    <property type="entry name" value="P-II"/>
    <property type="match status" value="1"/>
</dbReference>
<proteinExistence type="predicted"/>
<dbReference type="InterPro" id="IPR002187">
    <property type="entry name" value="N-reg_PII"/>
</dbReference>
<dbReference type="InterPro" id="IPR011322">
    <property type="entry name" value="N-reg_PII-like_a/b"/>
</dbReference>
<gene>
    <name evidence="1" type="ORF">C41B8_17451</name>
</gene>
<evidence type="ECO:0000313" key="2">
    <source>
        <dbReference type="Proteomes" id="UP000028302"/>
    </source>
</evidence>
<dbReference type="eggNOG" id="COG0347">
    <property type="taxonomic scope" value="Bacteria"/>
</dbReference>
<dbReference type="PROSITE" id="PS51343">
    <property type="entry name" value="PII_GLNB_DOM"/>
    <property type="match status" value="1"/>
</dbReference>
<comment type="caution">
    <text evidence="1">The sequence shown here is derived from an EMBL/GenBank/DDBJ whole genome shotgun (WGS) entry which is preliminary data.</text>
</comment>
<sequence>MKEIKAYIRAHRTDAVIDALTALPDLPAIAVVPLKEIAHGVDGGRLRTVDMVKLEIDVADAQVEPVVDALLAAARTGAGHPGDGKIQISDVAASVDIASGRRV</sequence>
<evidence type="ECO:0000313" key="1">
    <source>
        <dbReference type="EMBL" id="KEZ75938.1"/>
    </source>
</evidence>
<dbReference type="SUPFAM" id="SSF54913">
    <property type="entry name" value="GlnB-like"/>
    <property type="match status" value="1"/>
</dbReference>
<dbReference type="GO" id="GO:0030234">
    <property type="term" value="F:enzyme regulator activity"/>
    <property type="evidence" value="ECO:0007669"/>
    <property type="project" value="InterPro"/>
</dbReference>
<dbReference type="EMBL" id="APNK01000045">
    <property type="protein sequence ID" value="KEZ75938.1"/>
    <property type="molecule type" value="Genomic_DNA"/>
</dbReference>
<dbReference type="PANTHER" id="PTHR30115">
    <property type="entry name" value="NITROGEN REGULATORY PROTEIN P-II"/>
    <property type="match status" value="1"/>
</dbReference>
<dbReference type="OrthoDB" id="6164137at2"/>
<reference evidence="1 2" key="1">
    <citation type="submission" date="2013-03" db="EMBL/GenBank/DDBJ databases">
        <title>Salinisphaera hydrothermalis C41B8 Genome Sequencing.</title>
        <authorList>
            <person name="Li C."/>
            <person name="Lai Q."/>
            <person name="Shao Z."/>
        </authorList>
    </citation>
    <scope>NUCLEOTIDE SEQUENCE [LARGE SCALE GENOMIC DNA]</scope>
    <source>
        <strain evidence="1 2">C41B8</strain>
    </source>
</reference>
<dbReference type="Pfam" id="PF00543">
    <property type="entry name" value="P-II"/>
    <property type="match status" value="1"/>
</dbReference>